<dbReference type="EMBL" id="AMZH03013430">
    <property type="protein sequence ID" value="RRT49286.1"/>
    <property type="molecule type" value="Genomic_DNA"/>
</dbReference>
<reference evidence="1 2" key="1">
    <citation type="journal article" date="2014" name="Agronomy (Basel)">
        <title>A Draft Genome Sequence for Ensete ventricosum, the Drought-Tolerant Tree Against Hunger.</title>
        <authorList>
            <person name="Harrison J."/>
            <person name="Moore K.A."/>
            <person name="Paszkiewicz K."/>
            <person name="Jones T."/>
            <person name="Grant M."/>
            <person name="Ambacheew D."/>
            <person name="Muzemil S."/>
            <person name="Studholme D.J."/>
        </authorList>
    </citation>
    <scope>NUCLEOTIDE SEQUENCE [LARGE SCALE GENOMIC DNA]</scope>
</reference>
<organism evidence="1 2">
    <name type="scientific">Ensete ventricosum</name>
    <name type="common">Abyssinian banana</name>
    <name type="synonym">Musa ensete</name>
    <dbReference type="NCBI Taxonomy" id="4639"/>
    <lineage>
        <taxon>Eukaryota</taxon>
        <taxon>Viridiplantae</taxon>
        <taxon>Streptophyta</taxon>
        <taxon>Embryophyta</taxon>
        <taxon>Tracheophyta</taxon>
        <taxon>Spermatophyta</taxon>
        <taxon>Magnoliopsida</taxon>
        <taxon>Liliopsida</taxon>
        <taxon>Zingiberales</taxon>
        <taxon>Musaceae</taxon>
        <taxon>Ensete</taxon>
    </lineage>
</organism>
<dbReference type="AlphaFoldDB" id="A0A426YC77"/>
<dbReference type="Proteomes" id="UP000287651">
    <property type="component" value="Unassembled WGS sequence"/>
</dbReference>
<accession>A0A426YC77</accession>
<proteinExistence type="predicted"/>
<protein>
    <submittedName>
        <fullName evidence="1">Uncharacterized protein</fullName>
    </submittedName>
</protein>
<sequence>MTSTWAATPTADATALMRNLTGGRCRLAQALPLQERPPLQAAALAVGGRPSSLFPSLRKRRSYIPVFQIWMEKMKEVKRPPL</sequence>
<gene>
    <name evidence="1" type="ORF">B296_00028253</name>
</gene>
<evidence type="ECO:0000313" key="2">
    <source>
        <dbReference type="Proteomes" id="UP000287651"/>
    </source>
</evidence>
<evidence type="ECO:0000313" key="1">
    <source>
        <dbReference type="EMBL" id="RRT49286.1"/>
    </source>
</evidence>
<name>A0A426YC77_ENSVE</name>
<comment type="caution">
    <text evidence="1">The sequence shown here is derived from an EMBL/GenBank/DDBJ whole genome shotgun (WGS) entry which is preliminary data.</text>
</comment>